<accession>A0AA49GJ33</accession>
<dbReference type="Pfam" id="PF20243">
    <property type="entry name" value="MbnP"/>
    <property type="match status" value="1"/>
</dbReference>
<dbReference type="EMBL" id="CP129970">
    <property type="protein sequence ID" value="WKK87575.1"/>
    <property type="molecule type" value="Genomic_DNA"/>
</dbReference>
<dbReference type="InterPro" id="IPR046863">
    <property type="entry name" value="MbnP-like_dom"/>
</dbReference>
<feature type="domain" description="Copper-binding protein MbnP-like" evidence="1">
    <location>
        <begin position="32"/>
        <end position="221"/>
    </location>
</feature>
<proteinExistence type="predicted"/>
<evidence type="ECO:0000259" key="1">
    <source>
        <dbReference type="Pfam" id="PF20243"/>
    </source>
</evidence>
<dbReference type="AlphaFoldDB" id="A0AA49GJ33"/>
<keyword evidence="3" id="KW-1185">Reference proteome</keyword>
<evidence type="ECO:0000313" key="3">
    <source>
        <dbReference type="Proteomes" id="UP001244443"/>
    </source>
</evidence>
<sequence>MKTIKNKFIYALPLFVALTFTSCTENEEIDKGTLKIEFENLLNGEPLQFEGFRYNRDEVDFNIAVLKYYISNIKFLDEEGQVIFTEPESYHLLEETSTRKDLTIEIPDLELQEISSIEFSIGIDPEKNLSLDNTGDLDPSNEMAWNWDTGYKFLLMEGEIFESDGNRKGMVYHIGGNENYKTIKKEVKAEIKANTTTTIEIKAEVLSLFDAPHYININEVNVAMGGDNASKIAENYANNFFSINTSN</sequence>
<reference evidence="2" key="1">
    <citation type="submission" date="2023-08" db="EMBL/GenBank/DDBJ databases">
        <title>Comparative genomics and taxonomic characterization of three novel marine species of genus Marivirga.</title>
        <authorList>
            <person name="Muhammad N."/>
            <person name="Kim S.-G."/>
        </authorList>
    </citation>
    <scope>NUCLEOTIDE SEQUENCE [LARGE SCALE GENOMIC DNA]</scope>
    <source>
        <strain evidence="2">ABR2-2</strain>
    </source>
</reference>
<name>A0AA49GJ33_9BACT</name>
<dbReference type="Proteomes" id="UP001244443">
    <property type="component" value="Chromosome"/>
</dbReference>
<protein>
    <recommendedName>
        <fullName evidence="1">Copper-binding protein MbnP-like domain-containing protein</fullName>
    </recommendedName>
</protein>
<evidence type="ECO:0000313" key="2">
    <source>
        <dbReference type="EMBL" id="WKK87575.1"/>
    </source>
</evidence>
<dbReference type="RefSeq" id="WP_302103958.1">
    <property type="nucleotide sequence ID" value="NZ_CP129970.2"/>
</dbReference>
<dbReference type="PROSITE" id="PS51257">
    <property type="entry name" value="PROKAR_LIPOPROTEIN"/>
    <property type="match status" value="1"/>
</dbReference>
<gene>
    <name evidence="2" type="ORF">QYS48_13220</name>
</gene>
<organism evidence="2 3">
    <name type="scientific">Marivirga arenosa</name>
    <dbReference type="NCBI Taxonomy" id="3059076"/>
    <lineage>
        <taxon>Bacteria</taxon>
        <taxon>Pseudomonadati</taxon>
        <taxon>Bacteroidota</taxon>
        <taxon>Cytophagia</taxon>
        <taxon>Cytophagales</taxon>
        <taxon>Marivirgaceae</taxon>
        <taxon>Marivirga</taxon>
    </lineage>
</organism>